<evidence type="ECO:0000256" key="6">
    <source>
        <dbReference type="ARBA" id="ARBA00022723"/>
    </source>
</evidence>
<dbReference type="RefSeq" id="WP_216801131.1">
    <property type="nucleotide sequence ID" value="NZ_CP076723.1"/>
</dbReference>
<reference evidence="14 15" key="1">
    <citation type="submission" date="2021-06" db="EMBL/GenBank/DDBJ databases">
        <title>Gemonas diversity in paddy soil.</title>
        <authorList>
            <person name="Liu G."/>
        </authorList>
    </citation>
    <scope>NUCLEOTIDE SEQUENCE [LARGE SCALE GENOMIC DNA]</scope>
    <source>
        <strain evidence="14 15">RG10</strain>
    </source>
</reference>
<evidence type="ECO:0000256" key="10">
    <source>
        <dbReference type="ARBA" id="ARBA00023049"/>
    </source>
</evidence>
<gene>
    <name evidence="12 14" type="primary">htpX</name>
    <name evidence="14" type="ORF">KP004_04140</name>
</gene>
<dbReference type="Pfam" id="PF01435">
    <property type="entry name" value="Peptidase_M48"/>
    <property type="match status" value="1"/>
</dbReference>
<evidence type="ECO:0000256" key="11">
    <source>
        <dbReference type="ARBA" id="ARBA00023136"/>
    </source>
</evidence>
<evidence type="ECO:0000256" key="12">
    <source>
        <dbReference type="HAMAP-Rule" id="MF_00188"/>
    </source>
</evidence>
<name>A0ABX8J7S4_9BACT</name>
<feature type="binding site" evidence="12">
    <location>
        <position position="134"/>
    </location>
    <ligand>
        <name>Zn(2+)</name>
        <dbReference type="ChEBI" id="CHEBI:29105"/>
        <note>catalytic</note>
    </ligand>
</feature>
<comment type="cofactor">
    <cofactor evidence="12">
        <name>Zn(2+)</name>
        <dbReference type="ChEBI" id="CHEBI:29105"/>
    </cofactor>
    <text evidence="12">Binds 1 zinc ion per subunit.</text>
</comment>
<organism evidence="14 15">
    <name type="scientific">Geomonas oryzisoli</name>
    <dbReference type="NCBI Taxonomy" id="2847992"/>
    <lineage>
        <taxon>Bacteria</taxon>
        <taxon>Pseudomonadati</taxon>
        <taxon>Thermodesulfobacteriota</taxon>
        <taxon>Desulfuromonadia</taxon>
        <taxon>Geobacterales</taxon>
        <taxon>Geobacteraceae</taxon>
        <taxon>Geomonas</taxon>
    </lineage>
</organism>
<feature type="active site" evidence="12">
    <location>
        <position position="131"/>
    </location>
</feature>
<dbReference type="InterPro" id="IPR022919">
    <property type="entry name" value="Pept_M48_protease_HtpX"/>
</dbReference>
<keyword evidence="8 12" id="KW-0862">Zinc</keyword>
<evidence type="ECO:0000256" key="5">
    <source>
        <dbReference type="ARBA" id="ARBA00022692"/>
    </source>
</evidence>
<evidence type="ECO:0000313" key="14">
    <source>
        <dbReference type="EMBL" id="QWV94385.1"/>
    </source>
</evidence>
<evidence type="ECO:0000313" key="15">
    <source>
        <dbReference type="Proteomes" id="UP000683557"/>
    </source>
</evidence>
<dbReference type="CDD" id="cd07336">
    <property type="entry name" value="M48B_HtpX_like"/>
    <property type="match status" value="1"/>
</dbReference>
<feature type="binding site" evidence="12">
    <location>
        <position position="130"/>
    </location>
    <ligand>
        <name>Zn(2+)</name>
        <dbReference type="ChEBI" id="CHEBI:29105"/>
        <note>catalytic</note>
    </ligand>
</feature>
<dbReference type="Proteomes" id="UP000683557">
    <property type="component" value="Chromosome"/>
</dbReference>
<keyword evidence="9 12" id="KW-1133">Transmembrane helix</keyword>
<keyword evidence="10 12" id="KW-0482">Metalloprotease</keyword>
<dbReference type="GO" id="GO:0008237">
    <property type="term" value="F:metallopeptidase activity"/>
    <property type="evidence" value="ECO:0007669"/>
    <property type="project" value="UniProtKB-KW"/>
</dbReference>
<dbReference type="NCBIfam" id="NF002826">
    <property type="entry name" value="PRK03001.1"/>
    <property type="match status" value="1"/>
</dbReference>
<feature type="transmembrane region" description="Helical" evidence="12">
    <location>
        <begin position="140"/>
        <end position="165"/>
    </location>
</feature>
<evidence type="ECO:0000256" key="3">
    <source>
        <dbReference type="ARBA" id="ARBA00022475"/>
    </source>
</evidence>
<dbReference type="InterPro" id="IPR001915">
    <property type="entry name" value="Peptidase_M48"/>
</dbReference>
<dbReference type="EC" id="3.4.24.-" evidence="12"/>
<evidence type="ECO:0000256" key="7">
    <source>
        <dbReference type="ARBA" id="ARBA00022801"/>
    </source>
</evidence>
<comment type="similarity">
    <text evidence="2 12">Belongs to the peptidase M48B family.</text>
</comment>
<protein>
    <recommendedName>
        <fullName evidence="12">Protease HtpX homolog</fullName>
        <ecNumber evidence="12">3.4.24.-</ecNumber>
    </recommendedName>
</protein>
<dbReference type="EMBL" id="CP076723">
    <property type="protein sequence ID" value="QWV94385.1"/>
    <property type="molecule type" value="Genomic_DNA"/>
</dbReference>
<evidence type="ECO:0000256" key="9">
    <source>
        <dbReference type="ARBA" id="ARBA00022989"/>
    </source>
</evidence>
<keyword evidence="5 12" id="KW-0812">Transmembrane</keyword>
<evidence type="ECO:0000256" key="8">
    <source>
        <dbReference type="ARBA" id="ARBA00022833"/>
    </source>
</evidence>
<keyword evidence="15" id="KW-1185">Reference proteome</keyword>
<feature type="binding site" evidence="12">
    <location>
        <position position="203"/>
    </location>
    <ligand>
        <name>Zn(2+)</name>
        <dbReference type="ChEBI" id="CHEBI:29105"/>
        <note>catalytic</note>
    </ligand>
</feature>
<dbReference type="InterPro" id="IPR050083">
    <property type="entry name" value="HtpX_protease"/>
</dbReference>
<proteinExistence type="inferred from homology"/>
<dbReference type="PANTHER" id="PTHR43221">
    <property type="entry name" value="PROTEASE HTPX"/>
    <property type="match status" value="1"/>
</dbReference>
<dbReference type="PANTHER" id="PTHR43221:SF1">
    <property type="entry name" value="PROTEASE HTPX"/>
    <property type="match status" value="1"/>
</dbReference>
<evidence type="ECO:0000259" key="13">
    <source>
        <dbReference type="Pfam" id="PF01435"/>
    </source>
</evidence>
<sequence>MNRFKTAVLLTTLTLIMVALGSAIGGRGGMYFAFLMACAMNLFSYWFSDKIVLRMYGAQEITEAENPAFYGMIRRLAVQGGLPMPRVYIIPSESPNAFATGRNPEHAAVAATEGILRILTPEEMEGVMAHELSHVANRDILISTIAATIAGAISMLANMVQWAAIFGGRSDDEEGGGWGGLALAIIAPIAAMLIQLAVSRSREYLADESGARLCGKPLSLANALRKLDQASRALPMSEARPATAHMFIVNPLTAGMLMRLFSTHPPMEERIARLEQMGH</sequence>
<accession>A0ABX8J7S4</accession>
<keyword evidence="11 12" id="KW-0472">Membrane</keyword>
<evidence type="ECO:0000256" key="1">
    <source>
        <dbReference type="ARBA" id="ARBA00004651"/>
    </source>
</evidence>
<feature type="transmembrane region" description="Helical" evidence="12">
    <location>
        <begin position="31"/>
        <end position="48"/>
    </location>
</feature>
<keyword evidence="4 12" id="KW-0645">Protease</keyword>
<keyword evidence="6 12" id="KW-0479">Metal-binding</keyword>
<comment type="subcellular location">
    <subcellularLocation>
        <location evidence="1 12">Cell membrane</location>
        <topology evidence="1 12">Multi-pass membrane protein</topology>
    </subcellularLocation>
</comment>
<feature type="domain" description="Peptidase M48" evidence="13">
    <location>
        <begin position="71"/>
        <end position="276"/>
    </location>
</feature>
<keyword evidence="7 12" id="KW-0378">Hydrolase</keyword>
<evidence type="ECO:0000256" key="2">
    <source>
        <dbReference type="ARBA" id="ARBA00009779"/>
    </source>
</evidence>
<evidence type="ECO:0000256" key="4">
    <source>
        <dbReference type="ARBA" id="ARBA00022670"/>
    </source>
</evidence>
<dbReference type="HAMAP" id="MF_00188">
    <property type="entry name" value="Pept_M48_protease_HtpX"/>
    <property type="match status" value="1"/>
</dbReference>
<keyword evidence="3 12" id="KW-1003">Cell membrane</keyword>
<feature type="transmembrane region" description="Helical" evidence="12">
    <location>
        <begin position="177"/>
        <end position="198"/>
    </location>
</feature>